<sequence length="95" mass="10828">MDLELITHHPHRTRSGDSLLLKRGTDVKEPQCLGNSWKWAYDADYEQHGSTQAASSANADIHFCLVFFSFFPSRTMTRTNSACCPSHEKWMGRIP</sequence>
<dbReference type="AlphaFoldDB" id="A0A9P5CMH6"/>
<dbReference type="Proteomes" id="UP000803844">
    <property type="component" value="Unassembled WGS sequence"/>
</dbReference>
<keyword evidence="2" id="KW-1185">Reference proteome</keyword>
<name>A0A9P5CMH6_CRYP1</name>
<accession>A0A9P5CMH6</accession>
<evidence type="ECO:0000313" key="1">
    <source>
        <dbReference type="EMBL" id="KAF3763101.1"/>
    </source>
</evidence>
<comment type="caution">
    <text evidence="1">The sequence shown here is derived from an EMBL/GenBank/DDBJ whole genome shotgun (WGS) entry which is preliminary data.</text>
</comment>
<dbReference type="GeneID" id="63840687"/>
<reference evidence="1" key="1">
    <citation type="journal article" date="2020" name="Phytopathology">
        <title>Genome sequence of the chestnut blight fungus Cryphonectria parasitica EP155: A fundamental resource for an archetypical invasive plant pathogen.</title>
        <authorList>
            <person name="Crouch J.A."/>
            <person name="Dawe A."/>
            <person name="Aerts A."/>
            <person name="Barry K."/>
            <person name="Churchill A.C.L."/>
            <person name="Grimwood J."/>
            <person name="Hillman B."/>
            <person name="Milgroom M.G."/>
            <person name="Pangilinan J."/>
            <person name="Smith M."/>
            <person name="Salamov A."/>
            <person name="Schmutz J."/>
            <person name="Yadav J."/>
            <person name="Grigoriev I.V."/>
            <person name="Nuss D."/>
        </authorList>
    </citation>
    <scope>NUCLEOTIDE SEQUENCE</scope>
    <source>
        <strain evidence="1">EP155</strain>
    </source>
</reference>
<organism evidence="1 2">
    <name type="scientific">Cryphonectria parasitica (strain ATCC 38755 / EP155)</name>
    <dbReference type="NCBI Taxonomy" id="660469"/>
    <lineage>
        <taxon>Eukaryota</taxon>
        <taxon>Fungi</taxon>
        <taxon>Dikarya</taxon>
        <taxon>Ascomycota</taxon>
        <taxon>Pezizomycotina</taxon>
        <taxon>Sordariomycetes</taxon>
        <taxon>Sordariomycetidae</taxon>
        <taxon>Diaporthales</taxon>
        <taxon>Cryphonectriaceae</taxon>
        <taxon>Cryphonectria-Endothia species complex</taxon>
        <taxon>Cryphonectria</taxon>
    </lineage>
</organism>
<evidence type="ECO:0000313" key="2">
    <source>
        <dbReference type="Proteomes" id="UP000803844"/>
    </source>
</evidence>
<proteinExistence type="predicted"/>
<dbReference type="RefSeq" id="XP_040774080.1">
    <property type="nucleotide sequence ID" value="XM_040923558.1"/>
</dbReference>
<gene>
    <name evidence="1" type="ORF">M406DRAFT_356933</name>
</gene>
<protein>
    <submittedName>
        <fullName evidence="1">Uncharacterized protein</fullName>
    </submittedName>
</protein>
<dbReference type="EMBL" id="MU032349">
    <property type="protein sequence ID" value="KAF3763101.1"/>
    <property type="molecule type" value="Genomic_DNA"/>
</dbReference>